<feature type="compositionally biased region" description="Low complexity" evidence="1">
    <location>
        <begin position="35"/>
        <end position="55"/>
    </location>
</feature>
<protein>
    <submittedName>
        <fullName evidence="2">Uncharacterized protein</fullName>
    </submittedName>
</protein>
<reference evidence="2 3" key="1">
    <citation type="journal article" date="2018" name="Sci. Rep.">
        <title>Raphidocelis subcapitata (=Pseudokirchneriella subcapitata) provides an insight into genome evolution and environmental adaptations in the Sphaeropleales.</title>
        <authorList>
            <person name="Suzuki S."/>
            <person name="Yamaguchi H."/>
            <person name="Nakajima N."/>
            <person name="Kawachi M."/>
        </authorList>
    </citation>
    <scope>NUCLEOTIDE SEQUENCE [LARGE SCALE GENOMIC DNA]</scope>
    <source>
        <strain evidence="2 3">NIES-35</strain>
    </source>
</reference>
<dbReference type="STRING" id="307507.A0A2V0NR39"/>
<evidence type="ECO:0000256" key="1">
    <source>
        <dbReference type="SAM" id="MobiDB-lite"/>
    </source>
</evidence>
<organism evidence="2 3">
    <name type="scientific">Raphidocelis subcapitata</name>
    <dbReference type="NCBI Taxonomy" id="307507"/>
    <lineage>
        <taxon>Eukaryota</taxon>
        <taxon>Viridiplantae</taxon>
        <taxon>Chlorophyta</taxon>
        <taxon>core chlorophytes</taxon>
        <taxon>Chlorophyceae</taxon>
        <taxon>CS clade</taxon>
        <taxon>Sphaeropleales</taxon>
        <taxon>Selenastraceae</taxon>
        <taxon>Raphidocelis</taxon>
    </lineage>
</organism>
<evidence type="ECO:0000313" key="3">
    <source>
        <dbReference type="Proteomes" id="UP000247498"/>
    </source>
</evidence>
<feature type="region of interest" description="Disordered" evidence="1">
    <location>
        <begin position="35"/>
        <end position="85"/>
    </location>
</feature>
<gene>
    <name evidence="2" type="ORF">Rsub_03249</name>
</gene>
<keyword evidence="3" id="KW-1185">Reference proteome</keyword>
<accession>A0A2V0NR39</accession>
<proteinExistence type="predicted"/>
<dbReference type="Proteomes" id="UP000247498">
    <property type="component" value="Unassembled WGS sequence"/>
</dbReference>
<dbReference type="InParanoid" id="A0A2V0NR39"/>
<dbReference type="PANTHER" id="PTHR31808:SF2">
    <property type="entry name" value="OS04G0596300 PROTEIN"/>
    <property type="match status" value="1"/>
</dbReference>
<dbReference type="OrthoDB" id="539116at2759"/>
<dbReference type="EMBL" id="BDRX01000015">
    <property type="protein sequence ID" value="GBF90116.1"/>
    <property type="molecule type" value="Genomic_DNA"/>
</dbReference>
<feature type="region of interest" description="Disordered" evidence="1">
    <location>
        <begin position="1"/>
        <end position="21"/>
    </location>
</feature>
<sequence length="475" mass="49797">MRAADGGCGGPLRRRGAAAAARRAAAPAVARLIGRAAPPTGAPRAAAPAARLAPARPRPRAPARPRPLPPPRAAADDDGAGGGEVYEVAESGDDVWASIQLPVTMSSAEGQQVEYLVLDTDGALAEPAVESYMQRLQAERGAEAAAEAEAGRGGGGGDGWALDPTLLKRMAAVRDAERGLIVQELMYLLCIKRLKDEGLTIATDLGDATATGGAAAAARGGEPRLDSGKDSMGRRMEALMPLVSLPVADSVLGYVGATVTNGMRALTRDTPLSIDRVQAARLYAGMLEFGYFSRSLEAECVRQGVSVGADSEVMVRVADSLPEDDLKRMCQVQTADGWYTAVRHVGGLFGLRPNPGLSFDSAVLPYADLRATISDIVVESSEQIAEHYSPPGTADELARAAKRKQERGWNVDASEATPVLPEADLVAFSVGGFSSLLVEAAVLGCLLWDVERRVQNEFGYALESRSAREEHVGGS</sequence>
<evidence type="ECO:0000313" key="2">
    <source>
        <dbReference type="EMBL" id="GBF90116.1"/>
    </source>
</evidence>
<feature type="compositionally biased region" description="Gly residues" evidence="1">
    <location>
        <begin position="1"/>
        <end position="10"/>
    </location>
</feature>
<name>A0A2V0NR39_9CHLO</name>
<dbReference type="AlphaFoldDB" id="A0A2V0NR39"/>
<dbReference type="PANTHER" id="PTHR31808">
    <property type="entry name" value="EXPRESSED PROTEIN"/>
    <property type="match status" value="1"/>
</dbReference>
<comment type="caution">
    <text evidence="2">The sequence shown here is derived from an EMBL/GenBank/DDBJ whole genome shotgun (WGS) entry which is preliminary data.</text>
</comment>
<dbReference type="InterPro" id="IPR038925">
    <property type="entry name" value="At3g17800-like"/>
</dbReference>